<evidence type="ECO:0000256" key="7">
    <source>
        <dbReference type="ARBA" id="ARBA00022840"/>
    </source>
</evidence>
<dbReference type="HAMAP" id="MF_01966">
    <property type="entry name" value="NADHX_epimerase"/>
    <property type="match status" value="1"/>
</dbReference>
<dbReference type="Pfam" id="PF01256">
    <property type="entry name" value="Carb_kinase"/>
    <property type="match status" value="1"/>
</dbReference>
<keyword evidence="7 17" id="KW-0067">ATP-binding</keyword>
<evidence type="ECO:0000313" key="22">
    <source>
        <dbReference type="EMBL" id="EFW04135.1"/>
    </source>
</evidence>
<dbReference type="PANTHER" id="PTHR12592">
    <property type="entry name" value="ATP-DEPENDENT (S)-NAD(P)H-HYDRATE DEHYDRATASE FAMILY MEMBER"/>
    <property type="match status" value="1"/>
</dbReference>
<dbReference type="Pfam" id="PF03853">
    <property type="entry name" value="YjeF_N"/>
    <property type="match status" value="1"/>
</dbReference>
<feature type="binding site" evidence="18">
    <location>
        <begin position="126"/>
        <end position="132"/>
    </location>
    <ligand>
        <name>(6S)-NADPHX</name>
        <dbReference type="ChEBI" id="CHEBI:64076"/>
    </ligand>
</feature>
<dbReference type="GO" id="GO:0052856">
    <property type="term" value="F:NAD(P)HX epimerase activity"/>
    <property type="evidence" value="ECO:0007669"/>
    <property type="project" value="UniProtKB-UniRule"/>
</dbReference>
<evidence type="ECO:0000256" key="5">
    <source>
        <dbReference type="ARBA" id="ARBA00022723"/>
    </source>
</evidence>
<dbReference type="GO" id="GO:0046496">
    <property type="term" value="P:nicotinamide nucleotide metabolic process"/>
    <property type="evidence" value="ECO:0007669"/>
    <property type="project" value="UniProtKB-UniRule"/>
</dbReference>
<dbReference type="RefSeq" id="WP_008789506.1">
    <property type="nucleotide sequence ID" value="NZ_AKCB01000001.1"/>
</dbReference>
<comment type="catalytic activity">
    <reaction evidence="16 17 19">
        <text>(6S)-NADPHX + ADP = AMP + phosphate + NADPH + H(+)</text>
        <dbReference type="Rhea" id="RHEA:32235"/>
        <dbReference type="ChEBI" id="CHEBI:15378"/>
        <dbReference type="ChEBI" id="CHEBI:43474"/>
        <dbReference type="ChEBI" id="CHEBI:57783"/>
        <dbReference type="ChEBI" id="CHEBI:64076"/>
        <dbReference type="ChEBI" id="CHEBI:456215"/>
        <dbReference type="ChEBI" id="CHEBI:456216"/>
        <dbReference type="EC" id="4.2.1.136"/>
    </reaction>
</comment>
<dbReference type="OrthoDB" id="9806925at2"/>
<feature type="domain" description="YjeF C-terminal" evidence="20">
    <location>
        <begin position="221"/>
        <end position="487"/>
    </location>
</feature>
<dbReference type="PROSITE" id="PS51383">
    <property type="entry name" value="YJEF_C_3"/>
    <property type="match status" value="1"/>
</dbReference>
<organism evidence="22 23">
    <name type="scientific">Coprobacillus cateniformis</name>
    <dbReference type="NCBI Taxonomy" id="100884"/>
    <lineage>
        <taxon>Bacteria</taxon>
        <taxon>Bacillati</taxon>
        <taxon>Bacillota</taxon>
        <taxon>Erysipelotrichia</taxon>
        <taxon>Erysipelotrichales</taxon>
        <taxon>Coprobacillaceae</taxon>
        <taxon>Coprobacillus</taxon>
    </lineage>
</organism>
<comment type="similarity">
    <text evidence="3 19">In the N-terminal section; belongs to the NnrE/AIBP family.</text>
</comment>
<dbReference type="GO" id="GO:0046872">
    <property type="term" value="F:metal ion binding"/>
    <property type="evidence" value="ECO:0007669"/>
    <property type="project" value="UniProtKB-UniRule"/>
</dbReference>
<dbReference type="SUPFAM" id="SSF64153">
    <property type="entry name" value="YjeF N-terminal domain-like"/>
    <property type="match status" value="1"/>
</dbReference>
<comment type="cofactor">
    <cofactor evidence="17">
        <name>Mg(2+)</name>
        <dbReference type="ChEBI" id="CHEBI:18420"/>
    </cofactor>
</comment>
<dbReference type="PANTHER" id="PTHR12592:SF0">
    <property type="entry name" value="ATP-DEPENDENT (S)-NAD(P)H-HYDRATE DEHYDRATASE"/>
    <property type="match status" value="1"/>
</dbReference>
<comment type="catalytic activity">
    <reaction evidence="1 18 19">
        <text>(6R)-NADHX = (6S)-NADHX</text>
        <dbReference type="Rhea" id="RHEA:32215"/>
        <dbReference type="ChEBI" id="CHEBI:64074"/>
        <dbReference type="ChEBI" id="CHEBI:64075"/>
        <dbReference type="EC" id="5.1.99.6"/>
    </reaction>
</comment>
<feature type="binding site" evidence="17">
    <location>
        <position position="367"/>
    </location>
    <ligand>
        <name>(6S)-NADPHX</name>
        <dbReference type="ChEBI" id="CHEBI:64076"/>
    </ligand>
</feature>
<keyword evidence="12 17" id="KW-0456">Lyase</keyword>
<dbReference type="PIRSF" id="PIRSF017184">
    <property type="entry name" value="Nnr"/>
    <property type="match status" value="1"/>
</dbReference>
<dbReference type="Gene3D" id="3.40.50.10260">
    <property type="entry name" value="YjeF N-terminal domain"/>
    <property type="match status" value="1"/>
</dbReference>
<protein>
    <recommendedName>
        <fullName evidence="19">Bifunctional NAD(P)H-hydrate repair enzyme</fullName>
    </recommendedName>
    <alternativeName>
        <fullName evidence="19">Nicotinamide nucleotide repair protein</fullName>
    </alternativeName>
    <domain>
        <recommendedName>
            <fullName evidence="19">ADP-dependent (S)-NAD(P)H-hydrate dehydratase</fullName>
            <ecNumber evidence="19">4.2.1.136</ecNumber>
        </recommendedName>
        <alternativeName>
            <fullName evidence="19">ADP-dependent NAD(P)HX dehydratase</fullName>
        </alternativeName>
    </domain>
    <domain>
        <recommendedName>
            <fullName evidence="19">NAD(P)H-hydrate epimerase</fullName>
            <ecNumber evidence="19">5.1.99.6</ecNumber>
        </recommendedName>
    </domain>
</protein>
<comment type="caution">
    <text evidence="22">The sequence shown here is derived from an EMBL/GenBank/DDBJ whole genome shotgun (WGS) entry which is preliminary data.</text>
</comment>
<dbReference type="GO" id="GO:0110051">
    <property type="term" value="P:metabolite repair"/>
    <property type="evidence" value="ECO:0007669"/>
    <property type="project" value="TreeGrafter"/>
</dbReference>
<feature type="binding site" evidence="17">
    <location>
        <position position="429"/>
    </location>
    <ligand>
        <name>AMP</name>
        <dbReference type="ChEBI" id="CHEBI:456215"/>
    </ligand>
</feature>
<feature type="binding site" evidence="18">
    <location>
        <position position="122"/>
    </location>
    <ligand>
        <name>K(+)</name>
        <dbReference type="ChEBI" id="CHEBI:29103"/>
    </ligand>
</feature>
<keyword evidence="10 17" id="KW-0520">NAD</keyword>
<dbReference type="EMBL" id="ADKX01000039">
    <property type="protein sequence ID" value="EFW04135.1"/>
    <property type="molecule type" value="Genomic_DNA"/>
</dbReference>
<evidence type="ECO:0000256" key="14">
    <source>
        <dbReference type="ARBA" id="ARBA00025153"/>
    </source>
</evidence>
<evidence type="ECO:0000313" key="23">
    <source>
        <dbReference type="Proteomes" id="UP000003157"/>
    </source>
</evidence>
<keyword evidence="23" id="KW-1185">Reference proteome</keyword>
<evidence type="ECO:0000256" key="3">
    <source>
        <dbReference type="ARBA" id="ARBA00006001"/>
    </source>
</evidence>
<feature type="binding site" evidence="17">
    <location>
        <position position="430"/>
    </location>
    <ligand>
        <name>(6S)-NADPHX</name>
        <dbReference type="ChEBI" id="CHEBI:64076"/>
    </ligand>
</feature>
<dbReference type="InterPro" id="IPR029056">
    <property type="entry name" value="Ribokinase-like"/>
</dbReference>
<evidence type="ECO:0000256" key="16">
    <source>
        <dbReference type="ARBA" id="ARBA00049209"/>
    </source>
</evidence>
<keyword evidence="11 18" id="KW-0413">Isomerase</keyword>
<dbReference type="HAMAP" id="MF_01965">
    <property type="entry name" value="NADHX_dehydratase"/>
    <property type="match status" value="1"/>
</dbReference>
<feature type="binding site" evidence="18">
    <location>
        <position position="137"/>
    </location>
    <ligand>
        <name>(6S)-NADPHX</name>
        <dbReference type="ChEBI" id="CHEBI:64076"/>
    </ligand>
</feature>
<dbReference type="HOGENOM" id="CLU_024853_4_1_9"/>
<evidence type="ECO:0000256" key="4">
    <source>
        <dbReference type="ARBA" id="ARBA00009524"/>
    </source>
</evidence>
<evidence type="ECO:0000256" key="12">
    <source>
        <dbReference type="ARBA" id="ARBA00023239"/>
    </source>
</evidence>
<dbReference type="PROSITE" id="PS01050">
    <property type="entry name" value="YJEF_C_2"/>
    <property type="match status" value="1"/>
</dbReference>
<comment type="similarity">
    <text evidence="4 19">In the C-terminal section; belongs to the NnrD/CARKD family.</text>
</comment>
<dbReference type="Gene3D" id="3.40.1190.20">
    <property type="match status" value="1"/>
</dbReference>
<evidence type="ECO:0000259" key="20">
    <source>
        <dbReference type="PROSITE" id="PS51383"/>
    </source>
</evidence>
<comment type="function">
    <text evidence="18">Catalyzes the epimerization of the S- and R-forms of NAD(P)HX, a damaged form of NAD(P)H that is a result of enzymatic or heat-dependent hydration. This is a prerequisite for the S-specific NAD(P)H-hydrate dehydratase to allow the repair of both epimers of NAD(P)HX.</text>
</comment>
<evidence type="ECO:0000256" key="1">
    <source>
        <dbReference type="ARBA" id="ARBA00000013"/>
    </source>
</evidence>
<name>E7GCC6_9FIRM</name>
<dbReference type="GO" id="GO:0005524">
    <property type="term" value="F:ATP binding"/>
    <property type="evidence" value="ECO:0007669"/>
    <property type="project" value="UniProtKB-UniRule"/>
</dbReference>
<feature type="binding site" evidence="18">
    <location>
        <position position="159"/>
    </location>
    <ligand>
        <name>K(+)</name>
        <dbReference type="ChEBI" id="CHEBI:29103"/>
    </ligand>
</feature>
<keyword evidence="8 17" id="KW-0521">NADP</keyword>
<dbReference type="STRING" id="100884.GCA_000269565_00068"/>
<dbReference type="NCBIfam" id="TIGR00197">
    <property type="entry name" value="yjeF_nterm"/>
    <property type="match status" value="1"/>
</dbReference>
<dbReference type="GeneID" id="78228006"/>
<accession>E7GCC6</accession>
<comment type="function">
    <text evidence="17">Catalyzes the dehydration of the S-form of NAD(P)HX at the expense of ADP, which is converted to AMP. Together with NAD(P)HX epimerase, which catalyzes the epimerization of the S- and R-forms, the enzyme allows the repair of both epimers of NAD(P)HX, a damaged form of NAD(P)H that is a result of enzymatic or heat-dependent hydration.</text>
</comment>
<proteinExistence type="inferred from homology"/>
<evidence type="ECO:0000256" key="2">
    <source>
        <dbReference type="ARBA" id="ARBA00000909"/>
    </source>
</evidence>
<dbReference type="AlphaFoldDB" id="E7GCC6"/>
<keyword evidence="13" id="KW-0511">Multifunctional enzyme</keyword>
<dbReference type="InterPro" id="IPR004443">
    <property type="entry name" value="YjeF_N_dom"/>
</dbReference>
<feature type="domain" description="YjeF N-terminal" evidence="21">
    <location>
        <begin position="9"/>
        <end position="213"/>
    </location>
</feature>
<evidence type="ECO:0000256" key="8">
    <source>
        <dbReference type="ARBA" id="ARBA00022857"/>
    </source>
</evidence>
<feature type="binding site" evidence="18">
    <location>
        <position position="156"/>
    </location>
    <ligand>
        <name>(6S)-NADPHX</name>
        <dbReference type="ChEBI" id="CHEBI:64076"/>
    </ligand>
</feature>
<dbReference type="InterPro" id="IPR017953">
    <property type="entry name" value="Carbohydrate_kinase_pred_CS"/>
</dbReference>
<evidence type="ECO:0000256" key="11">
    <source>
        <dbReference type="ARBA" id="ARBA00023235"/>
    </source>
</evidence>
<dbReference type="PROSITE" id="PS51385">
    <property type="entry name" value="YJEF_N"/>
    <property type="match status" value="1"/>
</dbReference>
<keyword evidence="9 18" id="KW-0630">Potassium</keyword>
<evidence type="ECO:0000259" key="21">
    <source>
        <dbReference type="PROSITE" id="PS51385"/>
    </source>
</evidence>
<comment type="similarity">
    <text evidence="18">Belongs to the NnrE/AIBP family.</text>
</comment>
<evidence type="ECO:0000256" key="15">
    <source>
        <dbReference type="ARBA" id="ARBA00048238"/>
    </source>
</evidence>
<evidence type="ECO:0000256" key="10">
    <source>
        <dbReference type="ARBA" id="ARBA00023027"/>
    </source>
</evidence>
<dbReference type="InterPro" id="IPR000631">
    <property type="entry name" value="CARKD"/>
</dbReference>
<dbReference type="Proteomes" id="UP000003157">
    <property type="component" value="Unassembled WGS sequence"/>
</dbReference>
<dbReference type="InterPro" id="IPR030677">
    <property type="entry name" value="Nnr"/>
</dbReference>
<keyword evidence="5 18" id="KW-0479">Metal-binding</keyword>
<comment type="catalytic activity">
    <reaction evidence="15 17 19">
        <text>(6S)-NADHX + ADP = AMP + phosphate + NADH + H(+)</text>
        <dbReference type="Rhea" id="RHEA:32223"/>
        <dbReference type="ChEBI" id="CHEBI:15378"/>
        <dbReference type="ChEBI" id="CHEBI:43474"/>
        <dbReference type="ChEBI" id="CHEBI:57945"/>
        <dbReference type="ChEBI" id="CHEBI:64074"/>
        <dbReference type="ChEBI" id="CHEBI:456215"/>
        <dbReference type="ChEBI" id="CHEBI:456216"/>
        <dbReference type="EC" id="4.2.1.136"/>
    </reaction>
</comment>
<dbReference type="eggNOG" id="COG0063">
    <property type="taxonomic scope" value="Bacteria"/>
</dbReference>
<reference evidence="22 23" key="1">
    <citation type="submission" date="2010-12" db="EMBL/GenBank/DDBJ databases">
        <title>The Genome Sequence of Coprobacillus sp. strain 29_1.</title>
        <authorList>
            <consortium name="The Broad Institute Genome Sequencing Platform"/>
            <person name="Earl A."/>
            <person name="Ward D."/>
            <person name="Feldgarden M."/>
            <person name="Gevers D."/>
            <person name="Daigneault M."/>
            <person name="Sibley C.D."/>
            <person name="White A."/>
            <person name="Strauss J."/>
            <person name="Allen-Vercoe E."/>
            <person name="Young S.K."/>
            <person name="Zeng Q."/>
            <person name="Gargeya S."/>
            <person name="Fitzgerald M."/>
            <person name="Haas B."/>
            <person name="Abouelleil A."/>
            <person name="Alvarado L."/>
            <person name="Arachchi H.M."/>
            <person name="Berlin A."/>
            <person name="Brown A."/>
            <person name="Chapman S.B."/>
            <person name="Chen Z."/>
            <person name="Dunbar C."/>
            <person name="Freedman E."/>
            <person name="Gearin G."/>
            <person name="Gellesch M."/>
            <person name="Goldberg J."/>
            <person name="Griggs A."/>
            <person name="Gujja S."/>
            <person name="Heilman E."/>
            <person name="Heiman D."/>
            <person name="Howarth C."/>
            <person name="Larson L."/>
            <person name="Lui A."/>
            <person name="MacDonald P.J.P."/>
            <person name="Mehta T."/>
            <person name="Montmayeur A."/>
            <person name="Murphy C."/>
            <person name="Neiman D."/>
            <person name="Pearson M."/>
            <person name="Priest M."/>
            <person name="Roberts A."/>
            <person name="Saif S."/>
            <person name="Shea T."/>
            <person name="Shenoy N."/>
            <person name="Sisk P."/>
            <person name="Stolte C."/>
            <person name="Sykes S."/>
            <person name="White J."/>
            <person name="Yandava C."/>
            <person name="Nusbaum C."/>
            <person name="Birren B."/>
        </authorList>
    </citation>
    <scope>NUCLEOTIDE SEQUENCE [LARGE SCALE GENOMIC DNA]</scope>
    <source>
        <strain evidence="22 23">29_1</strain>
    </source>
</reference>
<comment type="cofactor">
    <cofactor evidence="18 19">
        <name>K(+)</name>
        <dbReference type="ChEBI" id="CHEBI:29103"/>
    </cofactor>
    <text evidence="18 19">Binds 1 potassium ion per subunit.</text>
</comment>
<comment type="catalytic activity">
    <reaction evidence="2 18 19">
        <text>(6R)-NADPHX = (6S)-NADPHX</text>
        <dbReference type="Rhea" id="RHEA:32227"/>
        <dbReference type="ChEBI" id="CHEBI:64076"/>
        <dbReference type="ChEBI" id="CHEBI:64077"/>
        <dbReference type="EC" id="5.1.99.6"/>
    </reaction>
</comment>
<dbReference type="InterPro" id="IPR036652">
    <property type="entry name" value="YjeF_N_dom_sf"/>
</dbReference>
<evidence type="ECO:0000256" key="19">
    <source>
        <dbReference type="PIRNR" id="PIRNR017184"/>
    </source>
</evidence>
<dbReference type="EC" id="4.2.1.136" evidence="19"/>
<evidence type="ECO:0000256" key="9">
    <source>
        <dbReference type="ARBA" id="ARBA00022958"/>
    </source>
</evidence>
<dbReference type="eggNOG" id="COG0062">
    <property type="taxonomic scope" value="Bacteria"/>
</dbReference>
<feature type="binding site" evidence="18">
    <location>
        <position position="52"/>
    </location>
    <ligand>
        <name>K(+)</name>
        <dbReference type="ChEBI" id="CHEBI:29103"/>
    </ligand>
</feature>
<feature type="binding site" evidence="18">
    <location>
        <begin position="51"/>
        <end position="55"/>
    </location>
    <ligand>
        <name>(6S)-NADPHX</name>
        <dbReference type="ChEBI" id="CHEBI:64076"/>
    </ligand>
</feature>
<comment type="function">
    <text evidence="14 19">Bifunctional enzyme that catalyzes the epimerization of the S- and R-forms of NAD(P)HX and the dehydration of the S-form of NAD(P)HX at the expense of ADP, which is converted to AMP. This allows the repair of both epimers of NAD(P)HX, a damaged form of NAD(P)H that is a result of enzymatic or heat-dependent hydration.</text>
</comment>
<feature type="binding site" evidence="17">
    <location>
        <position position="256"/>
    </location>
    <ligand>
        <name>(6S)-NADPHX</name>
        <dbReference type="ChEBI" id="CHEBI:64076"/>
    </ligand>
</feature>
<comment type="similarity">
    <text evidence="17">Belongs to the NnrD/CARKD family.</text>
</comment>
<evidence type="ECO:0000256" key="18">
    <source>
        <dbReference type="HAMAP-Rule" id="MF_01966"/>
    </source>
</evidence>
<feature type="binding site" evidence="17">
    <location>
        <position position="316"/>
    </location>
    <ligand>
        <name>(6S)-NADPHX</name>
        <dbReference type="ChEBI" id="CHEBI:64076"/>
    </ligand>
</feature>
<dbReference type="NCBIfam" id="TIGR00196">
    <property type="entry name" value="yjeF_cterm"/>
    <property type="match status" value="1"/>
</dbReference>
<dbReference type="SUPFAM" id="SSF53613">
    <property type="entry name" value="Ribokinase-like"/>
    <property type="match status" value="1"/>
</dbReference>
<dbReference type="EC" id="5.1.99.6" evidence="19"/>
<evidence type="ECO:0000256" key="6">
    <source>
        <dbReference type="ARBA" id="ARBA00022741"/>
    </source>
</evidence>
<feature type="binding site" evidence="17">
    <location>
        <begin position="401"/>
        <end position="405"/>
    </location>
    <ligand>
        <name>AMP</name>
        <dbReference type="ChEBI" id="CHEBI:456215"/>
    </ligand>
</feature>
<keyword evidence="6 17" id="KW-0547">Nucleotide-binding</keyword>
<gene>
    <name evidence="18" type="primary">nnrE</name>
    <name evidence="17" type="synonym">nnrD</name>
    <name evidence="22" type="ORF">HMPREF9488_02418</name>
</gene>
<comment type="subunit">
    <text evidence="17">Homotetramer.</text>
</comment>
<dbReference type="CDD" id="cd01171">
    <property type="entry name" value="YXKO-related"/>
    <property type="match status" value="1"/>
</dbReference>
<evidence type="ECO:0000256" key="13">
    <source>
        <dbReference type="ARBA" id="ARBA00023268"/>
    </source>
</evidence>
<evidence type="ECO:0000256" key="17">
    <source>
        <dbReference type="HAMAP-Rule" id="MF_01965"/>
    </source>
</evidence>
<dbReference type="GO" id="GO:0052855">
    <property type="term" value="F:ADP-dependent NAD(P)H-hydrate dehydratase activity"/>
    <property type="evidence" value="ECO:0007669"/>
    <property type="project" value="UniProtKB-UniRule"/>
</dbReference>
<sequence length="499" mass="55016">MYIGSQSLMKKYDQCLLDNGYTILELVDKASQCLLKHMNGEYFSLLCGPGNNGADGLSLAIKLNNLGKKVDVYIFEDHNHLSQANRYYLDLCYEYGIHVVLLNDDILDEVMDEISHSDIIVDAMFGFGLNSSPRGLYQSVIEEINQLYDQNIIAIDIPTGLDCNTGTPYQSVVCATQTITLSAMKNGFLNPDSISFTGEVILEILDVNDVFEEAGLYLLADDKVVAPMLKSRRFDGHKGDYGRVILITGCQDYKGASLLSAKSAVYTGSGVTTVMTTQEVMDSLTVYCPEVTTQLRAPVLRKEDFEKYNAILIGCGLGLSIDSYRYVIDVFSLSHQPLVIDADALTILSSNLDLLKNQERDIILTPHMGEFKRLCDVDNNDDMLFVAKEFARKHQVVLVLKGPYTIVTDGQEAYRVFAGNKAMATGGMGDVLAGMITSLLGQGYAALNAAVLGVYIHGYAGDRIAEKHYTVIPSVLIERIPQSMNEIKKSNLEKITCVE</sequence>